<feature type="domain" description="DUF6535" evidence="3">
    <location>
        <begin position="9"/>
        <end position="185"/>
    </location>
</feature>
<dbReference type="Pfam" id="PF20153">
    <property type="entry name" value="DUF6535"/>
    <property type="match status" value="1"/>
</dbReference>
<dbReference type="InterPro" id="IPR045338">
    <property type="entry name" value="DUF6535"/>
</dbReference>
<evidence type="ECO:0000313" key="4">
    <source>
        <dbReference type="EMBL" id="KTB28222.1"/>
    </source>
</evidence>
<reference evidence="4 5" key="1">
    <citation type="submission" date="2015-12" db="EMBL/GenBank/DDBJ databases">
        <title>Draft genome sequence of Moniliophthora roreri, the causal agent of frosty pod rot of cacao.</title>
        <authorList>
            <person name="Aime M.C."/>
            <person name="Diaz-Valderrama J.R."/>
            <person name="Kijpornyongpan T."/>
            <person name="Phillips-Mora W."/>
        </authorList>
    </citation>
    <scope>NUCLEOTIDE SEQUENCE [LARGE SCALE GENOMIC DNA]</scope>
    <source>
        <strain evidence="4 5">MCA 2952</strain>
    </source>
</reference>
<accession>A0A0W0EVW9</accession>
<evidence type="ECO:0000259" key="3">
    <source>
        <dbReference type="Pfam" id="PF20153"/>
    </source>
</evidence>
<evidence type="ECO:0000256" key="1">
    <source>
        <dbReference type="SAM" id="MobiDB-lite"/>
    </source>
</evidence>
<gene>
    <name evidence="4" type="ORF">WG66_19199</name>
</gene>
<keyword evidence="2" id="KW-1133">Transmembrane helix</keyword>
<evidence type="ECO:0000256" key="2">
    <source>
        <dbReference type="SAM" id="Phobius"/>
    </source>
</evidence>
<dbReference type="EMBL" id="LATX01002493">
    <property type="protein sequence ID" value="KTB28222.1"/>
    <property type="molecule type" value="Genomic_DNA"/>
</dbReference>
<proteinExistence type="predicted"/>
<feature type="transmembrane region" description="Helical" evidence="2">
    <location>
        <begin position="33"/>
        <end position="50"/>
    </location>
</feature>
<evidence type="ECO:0000313" key="5">
    <source>
        <dbReference type="Proteomes" id="UP000054988"/>
    </source>
</evidence>
<dbReference type="eggNOG" id="ENOG502SN69">
    <property type="taxonomic scope" value="Eukaryota"/>
</dbReference>
<feature type="transmembrane region" description="Helical" evidence="2">
    <location>
        <begin position="97"/>
        <end position="119"/>
    </location>
</feature>
<sequence>MQYTVQQSWEVLWKEVNQYDEDMVKKWKEDIDTLLVFGGLFSAVVTGFTIESYKRLSEDPQDTTVALLAQISQQLRDPNMNITRPDLDAFHPGPSLVLINCFWFLSLILALMSALLALLCKQWLREHMWETVAHTRTTAESLALRQLRRDSLEKWRVPQFIALTPILLQVALLLFFAGLLDFAWNLNLALFVICLVASGIGGGLYIITALLPLVTNIYADICHTDAEFPIFRFVCPYKSPQAWAVYHFFCTVLRQLLLIGSTLVKRSFNWWMAVTPARDWSFNDMRVLKSYNMPPPLNLKVYELRALDWAARMLQHRPSMIPHFQQIFTSLSLRPYIIMTSVLNYWTLAMWEDFTPSDVQDELGDMTKFQETRRQGLGWYTTFSRAPSIPDPILHSKEGIQVLFFHQYWFSLLDNISVSTVRDLSDSISQFQATGLPKAINLRFFVPFSIVGKLWTHPNPEIQQESLSLIQICKDSWSAYPGPEEEGDERLAFLAALTRHLGQDDDNGHRSCLLTSPSGQEFIRFINDEIIKHRLHEYPDWARDPPPEWEAEGNPRDVLIEGWIAATTSIDGLASIPPHPKASARPSIEIVHHGLNGNAVPGQDNPDAVEMNQLGARPPDS</sequence>
<keyword evidence="2" id="KW-0472">Membrane</keyword>
<dbReference type="Proteomes" id="UP000054988">
    <property type="component" value="Unassembled WGS sequence"/>
</dbReference>
<name>A0A0W0EVW9_MONRR</name>
<feature type="transmembrane region" description="Helical" evidence="2">
    <location>
        <begin position="157"/>
        <end position="180"/>
    </location>
</feature>
<feature type="region of interest" description="Disordered" evidence="1">
    <location>
        <begin position="595"/>
        <end position="621"/>
    </location>
</feature>
<feature type="transmembrane region" description="Helical" evidence="2">
    <location>
        <begin position="186"/>
        <end position="207"/>
    </location>
</feature>
<keyword evidence="2" id="KW-0812">Transmembrane</keyword>
<comment type="caution">
    <text evidence="4">The sequence shown here is derived from an EMBL/GenBank/DDBJ whole genome shotgun (WGS) entry which is preliminary data.</text>
</comment>
<organism evidence="4 5">
    <name type="scientific">Moniliophthora roreri</name>
    <name type="common">Frosty pod rot fungus</name>
    <name type="synonym">Monilia roreri</name>
    <dbReference type="NCBI Taxonomy" id="221103"/>
    <lineage>
        <taxon>Eukaryota</taxon>
        <taxon>Fungi</taxon>
        <taxon>Dikarya</taxon>
        <taxon>Basidiomycota</taxon>
        <taxon>Agaricomycotina</taxon>
        <taxon>Agaricomycetes</taxon>
        <taxon>Agaricomycetidae</taxon>
        <taxon>Agaricales</taxon>
        <taxon>Marasmiineae</taxon>
        <taxon>Marasmiaceae</taxon>
        <taxon>Moniliophthora</taxon>
    </lineage>
</organism>
<dbReference type="AlphaFoldDB" id="A0A0W0EVW9"/>
<protein>
    <recommendedName>
        <fullName evidence="3">DUF6535 domain-containing protein</fullName>
    </recommendedName>
</protein>